<accession>A0A0N7L6L1</accession>
<name>A0A0N7L6L1_PLAHL</name>
<dbReference type="GeneID" id="36395985"/>
<dbReference type="AlphaFoldDB" id="A0A0N7L6L1"/>
<reference evidence="2" key="1">
    <citation type="submission" date="2014-09" db="EMBL/GenBank/DDBJ databases">
        <authorList>
            <person name="Sharma Rahul"/>
            <person name="Thines Marco"/>
        </authorList>
    </citation>
    <scope>NUCLEOTIDE SEQUENCE [LARGE SCALE GENOMIC DNA]</scope>
</reference>
<evidence type="ECO:0000313" key="2">
    <source>
        <dbReference type="Proteomes" id="UP000054928"/>
    </source>
</evidence>
<organism evidence="1 2">
    <name type="scientific">Plasmopara halstedii</name>
    <name type="common">Downy mildew of sunflower</name>
    <dbReference type="NCBI Taxonomy" id="4781"/>
    <lineage>
        <taxon>Eukaryota</taxon>
        <taxon>Sar</taxon>
        <taxon>Stramenopiles</taxon>
        <taxon>Oomycota</taxon>
        <taxon>Peronosporomycetes</taxon>
        <taxon>Peronosporales</taxon>
        <taxon>Peronosporaceae</taxon>
        <taxon>Plasmopara</taxon>
    </lineage>
</organism>
<dbReference type="Proteomes" id="UP000054928">
    <property type="component" value="Unassembled WGS sequence"/>
</dbReference>
<evidence type="ECO:0000313" key="1">
    <source>
        <dbReference type="EMBL" id="CEG44579.1"/>
    </source>
</evidence>
<sequence length="57" mass="6439">MANSLDERCLLRIVGIDMNPLRSDDLQLANLELALSTTTPEGVLFRRPMFSHLSDDH</sequence>
<protein>
    <submittedName>
        <fullName evidence="1">Uncharacterized protein</fullName>
    </submittedName>
</protein>
<keyword evidence="2" id="KW-1185">Reference proteome</keyword>
<proteinExistence type="predicted"/>
<dbReference type="RefSeq" id="XP_024580948.1">
    <property type="nucleotide sequence ID" value="XM_024730697.1"/>
</dbReference>
<dbReference type="EMBL" id="CCYD01001204">
    <property type="protein sequence ID" value="CEG44579.1"/>
    <property type="molecule type" value="Genomic_DNA"/>
</dbReference>